<dbReference type="PANTHER" id="PTHR35020">
    <property type="entry name" value="N-ACETYLGLUCOSAMINE-INDUCED PROTEIN 1"/>
    <property type="match status" value="1"/>
</dbReference>
<reference key="1">
    <citation type="submission" date="2007-01" db="EMBL/GenBank/DDBJ databases">
        <title>The Genome Sequence of Puccinia graminis f. sp. tritici Strain CRL 75-36-700-3.</title>
        <authorList>
            <consortium name="The Broad Institute Genome Sequencing Platform"/>
            <person name="Birren B."/>
            <person name="Lander E."/>
            <person name="Galagan J."/>
            <person name="Nusbaum C."/>
            <person name="Devon K."/>
            <person name="Cuomo C."/>
            <person name="Jaffe D."/>
            <person name="Butler J."/>
            <person name="Alvarez P."/>
            <person name="Gnerre S."/>
            <person name="Grabherr M."/>
            <person name="Mauceli E."/>
            <person name="Brockman W."/>
            <person name="Young S."/>
            <person name="LaButti K."/>
            <person name="Sykes S."/>
            <person name="DeCaprio D."/>
            <person name="Crawford M."/>
            <person name="Koehrsen M."/>
            <person name="Engels R."/>
            <person name="Montgomery P."/>
            <person name="Pearson M."/>
            <person name="Howarth C."/>
            <person name="Larson L."/>
            <person name="White J."/>
            <person name="Zeng Q."/>
            <person name="Kodira C."/>
            <person name="Yandava C."/>
            <person name="Alvarado L."/>
            <person name="O'Leary S."/>
            <person name="Szabo L."/>
            <person name="Dean R."/>
            <person name="Schein J."/>
        </authorList>
    </citation>
    <scope>NUCLEOTIDE SEQUENCE</scope>
    <source>
        <strain>CRL 75-36-700-3</strain>
    </source>
</reference>
<name>E3KMY1_PUCGT</name>
<dbReference type="GeneID" id="10544182"/>
<proteinExistence type="predicted"/>
<sequence length="468" mass="53715">MGHDELYPLLASANQLMSKLYPLKPTPKSQKMHASSLPESVQRPADNVEGHVIFGTCIGSGPLGFRTTGEQHLALSSFDMLVILVTQGKFYRDDFRHFINIPISSSADMQAFTLRTALGFNLLSIFAAIRLIAGGDLPWNLGVHEASRERIQRVIDGEWIELPNNKVECWYPDTVKNVVEGKGSTIQREEHVQNAMKAWKSGIEKDPSDFMKTSLGWTDSLSHLELPAFLSASDYGNPELVVFKKNDFPWRLSKDVEHHVMWFRPPLVTPAAFKRLRRDRAYPKHEFKTMKDPRGEALIEYLNENDIYGWTGLPPSAVSPFRQSSELHPMEAIWRSQSGEPISREQAAEAIRWVARHTNRLIEKQFPPSLYETVWNRTNYRVRSILEPNHIHVLVIPKTSPYSYFSQYLRSLTLHGYGRYALRARKKYKKTSIEDVLPQNSYSGYNLRARKNYGKTINKDIFHQELAT</sequence>
<dbReference type="Pfam" id="PF12239">
    <property type="entry name" value="DUF3605"/>
    <property type="match status" value="1"/>
</dbReference>
<dbReference type="GO" id="GO:0005737">
    <property type="term" value="C:cytoplasm"/>
    <property type="evidence" value="ECO:0000318"/>
    <property type="project" value="GO_Central"/>
</dbReference>
<dbReference type="AlphaFoldDB" id="E3KMY1"/>
<dbReference type="InterPro" id="IPR022036">
    <property type="entry name" value="DUF3605"/>
</dbReference>
<dbReference type="PANTHER" id="PTHR35020:SF2">
    <property type="entry name" value="N-ACETYLGLUCOSAMINE-INDUCED PROTEIN 1"/>
    <property type="match status" value="1"/>
</dbReference>
<dbReference type="OrthoDB" id="2506173at2759"/>
<dbReference type="VEuPathDB" id="FungiDB:PGTG_10946"/>
<reference evidence="2" key="2">
    <citation type="journal article" date="2011" name="Proc. Natl. Acad. Sci. U.S.A.">
        <title>Obligate biotrophy features unraveled by the genomic analysis of rust fungi.</title>
        <authorList>
            <person name="Duplessis S."/>
            <person name="Cuomo C.A."/>
            <person name="Lin Y.-C."/>
            <person name="Aerts A."/>
            <person name="Tisserant E."/>
            <person name="Veneault-Fourrey C."/>
            <person name="Joly D.L."/>
            <person name="Hacquard S."/>
            <person name="Amselem J."/>
            <person name="Cantarel B.L."/>
            <person name="Chiu R."/>
            <person name="Coutinho P.M."/>
            <person name="Feau N."/>
            <person name="Field M."/>
            <person name="Frey P."/>
            <person name="Gelhaye E."/>
            <person name="Goldberg J."/>
            <person name="Grabherr M.G."/>
            <person name="Kodira C.D."/>
            <person name="Kohler A."/>
            <person name="Kuees U."/>
            <person name="Lindquist E.A."/>
            <person name="Lucas S.M."/>
            <person name="Mago R."/>
            <person name="Mauceli E."/>
            <person name="Morin E."/>
            <person name="Murat C."/>
            <person name="Pangilinan J.L."/>
            <person name="Park R."/>
            <person name="Pearson M."/>
            <person name="Quesneville H."/>
            <person name="Rouhier N."/>
            <person name="Sakthikumar S."/>
            <person name="Salamov A.A."/>
            <person name="Schmutz J."/>
            <person name="Selles B."/>
            <person name="Shapiro H."/>
            <person name="Tanguay P."/>
            <person name="Tuskan G.A."/>
            <person name="Henrissat B."/>
            <person name="Van de Peer Y."/>
            <person name="Rouze P."/>
            <person name="Ellis J.G."/>
            <person name="Dodds P.N."/>
            <person name="Schein J.E."/>
            <person name="Zhong S."/>
            <person name="Hamelin R.C."/>
            <person name="Grigoriev I.V."/>
            <person name="Szabo L.J."/>
            <person name="Martin F."/>
        </authorList>
    </citation>
    <scope>NUCLEOTIDE SEQUENCE [LARGE SCALE GENOMIC DNA]</scope>
    <source>
        <strain evidence="2">CRL 75-36-700-3 / race SCCL</strain>
    </source>
</reference>
<accession>E3KMY1</accession>
<evidence type="ECO:0000313" key="1">
    <source>
        <dbReference type="EMBL" id="EFP85617.2"/>
    </source>
</evidence>
<dbReference type="HOGENOM" id="CLU_584132_0_0_1"/>
<evidence type="ECO:0000313" key="2">
    <source>
        <dbReference type="Proteomes" id="UP000008783"/>
    </source>
</evidence>
<dbReference type="EMBL" id="DS178296">
    <property type="protein sequence ID" value="EFP85617.2"/>
    <property type="molecule type" value="Genomic_DNA"/>
</dbReference>
<protein>
    <submittedName>
        <fullName evidence="1">Uncharacterized protein</fullName>
    </submittedName>
</protein>
<keyword evidence="2" id="KW-1185">Reference proteome</keyword>
<dbReference type="InParanoid" id="E3KMY1"/>
<organism evidence="1 2">
    <name type="scientific">Puccinia graminis f. sp. tritici (strain CRL 75-36-700-3 / race SCCL)</name>
    <name type="common">Black stem rust fungus</name>
    <dbReference type="NCBI Taxonomy" id="418459"/>
    <lineage>
        <taxon>Eukaryota</taxon>
        <taxon>Fungi</taxon>
        <taxon>Dikarya</taxon>
        <taxon>Basidiomycota</taxon>
        <taxon>Pucciniomycotina</taxon>
        <taxon>Pucciniomycetes</taxon>
        <taxon>Pucciniales</taxon>
        <taxon>Pucciniaceae</taxon>
        <taxon>Puccinia</taxon>
    </lineage>
</organism>
<dbReference type="KEGG" id="pgr:PGTG_10946"/>
<dbReference type="GO" id="GO:0006044">
    <property type="term" value="P:N-acetylglucosamine metabolic process"/>
    <property type="evidence" value="ECO:0000318"/>
    <property type="project" value="GO_Central"/>
</dbReference>
<dbReference type="RefSeq" id="XP_003330036.2">
    <property type="nucleotide sequence ID" value="XM_003329988.2"/>
</dbReference>
<gene>
    <name evidence="1" type="ORF">PGTG_10946</name>
</gene>
<dbReference type="Proteomes" id="UP000008783">
    <property type="component" value="Unassembled WGS sequence"/>
</dbReference>